<feature type="non-terminal residue" evidence="7">
    <location>
        <position position="168"/>
    </location>
</feature>
<evidence type="ECO:0000256" key="4">
    <source>
        <dbReference type="ARBA" id="ARBA00029452"/>
    </source>
</evidence>
<feature type="compositionally biased region" description="Polar residues" evidence="5">
    <location>
        <begin position="9"/>
        <end position="19"/>
    </location>
</feature>
<feature type="region of interest" description="Disordered" evidence="5">
    <location>
        <begin position="1"/>
        <end position="24"/>
    </location>
</feature>
<accession>A0A8T2IFD1</accession>
<dbReference type="Pfam" id="PF15503">
    <property type="entry name" value="PPP1R35_C"/>
    <property type="match status" value="1"/>
</dbReference>
<dbReference type="InterPro" id="IPR033590">
    <property type="entry name" value="PPP1R35"/>
</dbReference>
<dbReference type="AlphaFoldDB" id="A0A8T2IFD1"/>
<organism evidence="7 8">
    <name type="scientific">Hymenochirus boettgeri</name>
    <name type="common">Congo dwarf clawed frog</name>
    <dbReference type="NCBI Taxonomy" id="247094"/>
    <lineage>
        <taxon>Eukaryota</taxon>
        <taxon>Metazoa</taxon>
        <taxon>Chordata</taxon>
        <taxon>Craniata</taxon>
        <taxon>Vertebrata</taxon>
        <taxon>Euteleostomi</taxon>
        <taxon>Amphibia</taxon>
        <taxon>Batrachia</taxon>
        <taxon>Anura</taxon>
        <taxon>Pipoidea</taxon>
        <taxon>Pipidae</taxon>
        <taxon>Pipinae</taxon>
        <taxon>Hymenochirus</taxon>
    </lineage>
</organism>
<keyword evidence="2" id="KW-0963">Cytoplasm</keyword>
<protein>
    <recommendedName>
        <fullName evidence="6">Protein phosphatase 1 regulatory subunit 35 C-terminal domain-containing protein</fullName>
    </recommendedName>
</protein>
<evidence type="ECO:0000256" key="2">
    <source>
        <dbReference type="ARBA" id="ARBA00022490"/>
    </source>
</evidence>
<dbReference type="GO" id="GO:0019902">
    <property type="term" value="F:phosphatase binding"/>
    <property type="evidence" value="ECO:0007669"/>
    <property type="project" value="InterPro"/>
</dbReference>
<proteinExistence type="inferred from homology"/>
<sequence length="168" mass="19379">VRFDVGEESVTNGNPQEVPSVQYLDTPRIHSTEPLKHQVQMEAEQEFDAKSAVQKELERSYRVRRSVESEAARALNVNRTRALYQGLMSVEPPAEHVQRLSERQRRVETKEVAQMESPDLFAFSDLCERFTETPYLAVEGLTPLTLNPRPRPPHTAFDMFHKLEEWAS</sequence>
<dbReference type="Proteomes" id="UP000812440">
    <property type="component" value="Unassembled WGS sequence"/>
</dbReference>
<keyword evidence="8" id="KW-1185">Reference proteome</keyword>
<evidence type="ECO:0000313" key="7">
    <source>
        <dbReference type="EMBL" id="KAG8428866.1"/>
    </source>
</evidence>
<reference evidence="7" key="1">
    <citation type="thesis" date="2020" institute="ProQuest LLC" country="789 East Eisenhower Parkway, Ann Arbor, MI, USA">
        <title>Comparative Genomics and Chromosome Evolution.</title>
        <authorList>
            <person name="Mudd A.B."/>
        </authorList>
    </citation>
    <scope>NUCLEOTIDE SEQUENCE</scope>
    <source>
        <strain evidence="7">Female2</strain>
        <tissue evidence="7">Blood</tissue>
    </source>
</reference>
<dbReference type="GO" id="GO:0005814">
    <property type="term" value="C:centriole"/>
    <property type="evidence" value="ECO:0007669"/>
    <property type="project" value="UniProtKB-SubCell"/>
</dbReference>
<comment type="caution">
    <text evidence="7">The sequence shown here is derived from an EMBL/GenBank/DDBJ whole genome shotgun (WGS) entry which is preliminary data.</text>
</comment>
<feature type="domain" description="Protein phosphatase 1 regulatory subunit 35 C-terminal" evidence="6">
    <location>
        <begin position="27"/>
        <end position="162"/>
    </location>
</feature>
<evidence type="ECO:0000259" key="6">
    <source>
        <dbReference type="Pfam" id="PF15503"/>
    </source>
</evidence>
<dbReference type="PANTHER" id="PTHR28625">
    <property type="entry name" value="PROTEIN PHOSPHATASE 1 REGULATORY SUBUNIT 35"/>
    <property type="match status" value="1"/>
</dbReference>
<name>A0A8T2IFD1_9PIPI</name>
<dbReference type="GO" id="GO:0045724">
    <property type="term" value="P:positive regulation of cilium assembly"/>
    <property type="evidence" value="ECO:0007669"/>
    <property type="project" value="TreeGrafter"/>
</dbReference>
<dbReference type="EMBL" id="JAACNH010024439">
    <property type="protein sequence ID" value="KAG8428866.1"/>
    <property type="molecule type" value="Genomic_DNA"/>
</dbReference>
<keyword evidence="3" id="KW-0206">Cytoskeleton</keyword>
<evidence type="ECO:0000256" key="5">
    <source>
        <dbReference type="SAM" id="MobiDB-lite"/>
    </source>
</evidence>
<dbReference type="InterPro" id="IPR029135">
    <property type="entry name" value="PPP1R35_C"/>
</dbReference>
<dbReference type="GO" id="GO:1903724">
    <property type="term" value="P:positive regulation of centriole elongation"/>
    <property type="evidence" value="ECO:0007669"/>
    <property type="project" value="TreeGrafter"/>
</dbReference>
<comment type="similarity">
    <text evidence="4">Belongs to the PPP1R35 family.</text>
</comment>
<evidence type="ECO:0000313" key="8">
    <source>
        <dbReference type="Proteomes" id="UP000812440"/>
    </source>
</evidence>
<comment type="subcellular location">
    <subcellularLocation>
        <location evidence="1">Cytoplasm</location>
        <location evidence="1">Cytoskeleton</location>
        <location evidence="1">Microtubule organizing center</location>
        <location evidence="1">Centrosome</location>
        <location evidence="1">Centriole</location>
    </subcellularLocation>
</comment>
<dbReference type="PANTHER" id="PTHR28625:SF1">
    <property type="entry name" value="PROTEIN PHOSPHATASE 1 REGULATORY SUBUNIT 35"/>
    <property type="match status" value="1"/>
</dbReference>
<gene>
    <name evidence="7" type="ORF">GDO86_019101</name>
</gene>
<evidence type="ECO:0000256" key="3">
    <source>
        <dbReference type="ARBA" id="ARBA00023212"/>
    </source>
</evidence>
<evidence type="ECO:0000256" key="1">
    <source>
        <dbReference type="ARBA" id="ARBA00004114"/>
    </source>
</evidence>
<dbReference type="OrthoDB" id="8942190at2759"/>